<proteinExistence type="inferred from homology"/>
<dbReference type="GO" id="GO:0005524">
    <property type="term" value="F:ATP binding"/>
    <property type="evidence" value="ECO:0007669"/>
    <property type="project" value="UniProtKB-UniRule"/>
</dbReference>
<sequence>MVTNAVDIVPGVQSKTTRPSSKYLSRIGSLLPFGPSATKPRTSGQPRPAASVQDVRSPTTRSRTKLSTGPGKSVSNKATFQWVKGELLGKGSYANVYLGLNATTGELMAVKQVELPQTPSDLLSSRHREITEALKFERKTLMGLDHRNIVQYLGYDECPGYLSIFLEYVPGGTISSCLQSHGRFSDEVTKSFTHQILQGLEYLHCMGILHRDLKSDNILIEPSGICKISDFGISKQAEDIMQARAFTNMRGTIYWMAPEILDSNKELGYSVKVDIWSVGCIVLEMWTGKRPWFGEEIFPVMMKLWQQKLPPPIPSDLVLSESAADFRRQCFQIDPHDRPSAAELQEHSYLVLPAGWTFDPSEIEPSRLRHSSSQTSRRSRKSVKSHRYLPSSLSGNAKDAPPVPPVPTIVGNSTYRPRAKSHATDIDTARPSLSQRQRSDSAPRPDNGPPLVYITPPNSPPSQSAQLPNNGSRTSLDTSGSVSTPRKGFRIVNPDPDPGTEETPFVYQPPPLPRIDVDSPYSARLSPPIVQGADEAYPSLYLNGSNARTLASPANSTSPGSGPSGWERVSHQSIRRQTKASLKSNGYSLNSDSEGDDEIWAVPPADLTAQGGPSRRRARSSSRSPKGKETTNRISAHDDWARPVPAEVYGNLQEFFPKYDLDQAIIAVSPLDAGSTEGEDRKQRVKKSIRMVAEERNSRAQLGTRRRTKLWDSTVEELRM</sequence>
<dbReference type="FunFam" id="1.10.510.10:FF:000182">
    <property type="entry name" value="MAP kinase kinase kinase mkh1"/>
    <property type="match status" value="1"/>
</dbReference>
<keyword evidence="2" id="KW-0808">Transferase</keyword>
<dbReference type="PROSITE" id="PS50011">
    <property type="entry name" value="PROTEIN_KINASE_DOM"/>
    <property type="match status" value="1"/>
</dbReference>
<dbReference type="GO" id="GO:0000196">
    <property type="term" value="P:cell integrity MAPK cascade"/>
    <property type="evidence" value="ECO:0007669"/>
    <property type="project" value="UniProtKB-ARBA"/>
</dbReference>
<dbReference type="SUPFAM" id="SSF56112">
    <property type="entry name" value="Protein kinase-like (PK-like)"/>
    <property type="match status" value="1"/>
</dbReference>
<name>A0A9P3PIK0_LYOSH</name>
<comment type="caution">
    <text evidence="9">The sequence shown here is derived from an EMBL/GenBank/DDBJ whole genome shotgun (WGS) entry which is preliminary data.</text>
</comment>
<dbReference type="InterPro" id="IPR000719">
    <property type="entry name" value="Prot_kinase_dom"/>
</dbReference>
<dbReference type="GO" id="GO:0004709">
    <property type="term" value="F:MAP kinase kinase kinase activity"/>
    <property type="evidence" value="ECO:0007669"/>
    <property type="project" value="UniProtKB-ARBA"/>
</dbReference>
<dbReference type="SMART" id="SM00220">
    <property type="entry name" value="S_TKc"/>
    <property type="match status" value="1"/>
</dbReference>
<evidence type="ECO:0000259" key="8">
    <source>
        <dbReference type="PROSITE" id="PS50011"/>
    </source>
</evidence>
<accession>A0A9P3PIK0</accession>
<evidence type="ECO:0000313" key="9">
    <source>
        <dbReference type="EMBL" id="GLB36076.1"/>
    </source>
</evidence>
<feature type="region of interest" description="Disordered" evidence="7">
    <location>
        <begin position="548"/>
        <end position="638"/>
    </location>
</feature>
<feature type="region of interest" description="Disordered" evidence="7">
    <location>
        <begin position="33"/>
        <end position="73"/>
    </location>
</feature>
<evidence type="ECO:0000256" key="5">
    <source>
        <dbReference type="ARBA" id="ARBA00022840"/>
    </source>
</evidence>
<dbReference type="InterPro" id="IPR008271">
    <property type="entry name" value="Ser/Thr_kinase_AS"/>
</dbReference>
<keyword evidence="5 6" id="KW-0067">ATP-binding</keyword>
<dbReference type="PANTHER" id="PTHR48016">
    <property type="entry name" value="MAP KINASE KINASE KINASE SSK2-RELATED-RELATED"/>
    <property type="match status" value="1"/>
</dbReference>
<dbReference type="PANTHER" id="PTHR48016:SF48">
    <property type="entry name" value="SERINE_THREONINE-PROTEIN KINASE BCK1_SLK1_SSP31"/>
    <property type="match status" value="1"/>
</dbReference>
<dbReference type="PROSITE" id="PS00107">
    <property type="entry name" value="PROTEIN_KINASE_ATP"/>
    <property type="match status" value="1"/>
</dbReference>
<evidence type="ECO:0000256" key="4">
    <source>
        <dbReference type="ARBA" id="ARBA00022777"/>
    </source>
</evidence>
<dbReference type="OrthoDB" id="266718at2759"/>
<feature type="compositionally biased region" description="Polar residues" evidence="7">
    <location>
        <begin position="54"/>
        <end position="67"/>
    </location>
</feature>
<evidence type="ECO:0000256" key="1">
    <source>
        <dbReference type="ARBA" id="ARBA00006529"/>
    </source>
</evidence>
<keyword evidence="10" id="KW-1185">Reference proteome</keyword>
<dbReference type="EMBL" id="BRPK01000003">
    <property type="protein sequence ID" value="GLB36076.1"/>
    <property type="molecule type" value="Genomic_DNA"/>
</dbReference>
<dbReference type="Gene3D" id="1.10.510.10">
    <property type="entry name" value="Transferase(Phosphotransferase) domain 1"/>
    <property type="match status" value="1"/>
</dbReference>
<feature type="binding site" evidence="6">
    <location>
        <position position="111"/>
    </location>
    <ligand>
        <name>ATP</name>
        <dbReference type="ChEBI" id="CHEBI:30616"/>
    </ligand>
</feature>
<feature type="compositionally biased region" description="Basic and acidic residues" evidence="7">
    <location>
        <begin position="626"/>
        <end position="638"/>
    </location>
</feature>
<feature type="region of interest" description="Disordered" evidence="7">
    <location>
        <begin position="363"/>
        <end position="520"/>
    </location>
</feature>
<dbReference type="Pfam" id="PF00069">
    <property type="entry name" value="Pkinase"/>
    <property type="match status" value="1"/>
</dbReference>
<keyword evidence="3 6" id="KW-0547">Nucleotide-binding</keyword>
<feature type="domain" description="Protein kinase" evidence="8">
    <location>
        <begin position="82"/>
        <end position="350"/>
    </location>
</feature>
<dbReference type="Proteomes" id="UP001063166">
    <property type="component" value="Unassembled WGS sequence"/>
</dbReference>
<dbReference type="AlphaFoldDB" id="A0A9P3PIK0"/>
<feature type="compositionally biased region" description="Polar residues" evidence="7">
    <location>
        <begin position="548"/>
        <end position="561"/>
    </location>
</feature>
<keyword evidence="4 9" id="KW-0418">Kinase</keyword>
<feature type="compositionally biased region" description="Polar residues" evidence="7">
    <location>
        <begin position="461"/>
        <end position="484"/>
    </location>
</feature>
<protein>
    <submittedName>
        <fullName evidence="9">Ste ste11 protein kinase</fullName>
    </submittedName>
</protein>
<gene>
    <name evidence="9" type="ORF">LshimejAT787_0303640</name>
</gene>
<dbReference type="InterPro" id="IPR011009">
    <property type="entry name" value="Kinase-like_dom_sf"/>
</dbReference>
<evidence type="ECO:0000256" key="6">
    <source>
        <dbReference type="PROSITE-ProRule" id="PRU10141"/>
    </source>
</evidence>
<dbReference type="InterPro" id="IPR050538">
    <property type="entry name" value="MAP_kinase_kinase_kinase"/>
</dbReference>
<feature type="compositionally biased region" description="Polar residues" evidence="7">
    <location>
        <begin position="579"/>
        <end position="592"/>
    </location>
</feature>
<dbReference type="InterPro" id="IPR017441">
    <property type="entry name" value="Protein_kinase_ATP_BS"/>
</dbReference>
<feature type="compositionally biased region" description="Basic residues" evidence="7">
    <location>
        <begin position="377"/>
        <end position="387"/>
    </location>
</feature>
<evidence type="ECO:0000256" key="2">
    <source>
        <dbReference type="ARBA" id="ARBA00022679"/>
    </source>
</evidence>
<organism evidence="9 10">
    <name type="scientific">Lyophyllum shimeji</name>
    <name type="common">Hon-shimeji</name>
    <name type="synonym">Tricholoma shimeji</name>
    <dbReference type="NCBI Taxonomy" id="47721"/>
    <lineage>
        <taxon>Eukaryota</taxon>
        <taxon>Fungi</taxon>
        <taxon>Dikarya</taxon>
        <taxon>Basidiomycota</taxon>
        <taxon>Agaricomycotina</taxon>
        <taxon>Agaricomycetes</taxon>
        <taxon>Agaricomycetidae</taxon>
        <taxon>Agaricales</taxon>
        <taxon>Tricholomatineae</taxon>
        <taxon>Lyophyllaceae</taxon>
        <taxon>Lyophyllum</taxon>
    </lineage>
</organism>
<evidence type="ECO:0000256" key="7">
    <source>
        <dbReference type="SAM" id="MobiDB-lite"/>
    </source>
</evidence>
<dbReference type="PROSITE" id="PS00108">
    <property type="entry name" value="PROTEIN_KINASE_ST"/>
    <property type="match status" value="1"/>
</dbReference>
<evidence type="ECO:0000256" key="3">
    <source>
        <dbReference type="ARBA" id="ARBA00022741"/>
    </source>
</evidence>
<comment type="similarity">
    <text evidence="1">Belongs to the protein kinase superfamily. STE Ser/Thr protein kinase family. MAP kinase kinase kinase subfamily.</text>
</comment>
<dbReference type="FunFam" id="3.30.200.20:FF:000387">
    <property type="entry name" value="Serine/threonine-protein kinase STE11"/>
    <property type="match status" value="1"/>
</dbReference>
<evidence type="ECO:0000313" key="10">
    <source>
        <dbReference type="Proteomes" id="UP001063166"/>
    </source>
</evidence>
<reference evidence="9" key="1">
    <citation type="submission" date="2022-07" db="EMBL/GenBank/DDBJ databases">
        <title>The genome of Lyophyllum shimeji provides insight into the initial evolution of ectomycorrhizal fungal genome.</title>
        <authorList>
            <person name="Kobayashi Y."/>
            <person name="Shibata T."/>
            <person name="Hirakawa H."/>
            <person name="Shigenobu S."/>
            <person name="Nishiyama T."/>
            <person name="Yamada A."/>
            <person name="Hasebe M."/>
            <person name="Kawaguchi M."/>
        </authorList>
    </citation>
    <scope>NUCLEOTIDE SEQUENCE</scope>
    <source>
        <strain evidence="9">AT787</strain>
    </source>
</reference>